<keyword evidence="2" id="KW-0677">Repeat</keyword>
<dbReference type="SMART" id="SM00028">
    <property type="entry name" value="TPR"/>
    <property type="match status" value="3"/>
</dbReference>
<dbReference type="InterPro" id="IPR032374">
    <property type="entry name" value="SGTA_dimer"/>
</dbReference>
<proteinExistence type="inferred from homology"/>
<evidence type="ECO:0000259" key="6">
    <source>
        <dbReference type="Pfam" id="PF16546"/>
    </source>
</evidence>
<feature type="compositionally biased region" description="Polar residues" evidence="5">
    <location>
        <begin position="314"/>
        <end position="328"/>
    </location>
</feature>
<evidence type="ECO:0000256" key="2">
    <source>
        <dbReference type="ARBA" id="ARBA00022737"/>
    </source>
</evidence>
<dbReference type="PROSITE" id="PS50005">
    <property type="entry name" value="TPR"/>
    <property type="match status" value="2"/>
</dbReference>
<evidence type="ECO:0000256" key="5">
    <source>
        <dbReference type="SAM" id="MobiDB-lite"/>
    </source>
</evidence>
<evidence type="ECO:0000256" key="4">
    <source>
        <dbReference type="PROSITE-ProRule" id="PRU00339"/>
    </source>
</evidence>
<name>A0A8E0S436_9TREM</name>
<dbReference type="GO" id="GO:0016020">
    <property type="term" value="C:membrane"/>
    <property type="evidence" value="ECO:0007669"/>
    <property type="project" value="TreeGrafter"/>
</dbReference>
<feature type="domain" description="SGTA homodimerisation" evidence="6">
    <location>
        <begin position="13"/>
        <end position="55"/>
    </location>
</feature>
<protein>
    <submittedName>
        <fullName evidence="7">Small glutamine-rich tetratricopeptide repeat-containing protein alpha</fullName>
    </submittedName>
</protein>
<organism evidence="7 8">
    <name type="scientific">Fasciolopsis buskii</name>
    <dbReference type="NCBI Taxonomy" id="27845"/>
    <lineage>
        <taxon>Eukaryota</taxon>
        <taxon>Metazoa</taxon>
        <taxon>Spiralia</taxon>
        <taxon>Lophotrochozoa</taxon>
        <taxon>Platyhelminthes</taxon>
        <taxon>Trematoda</taxon>
        <taxon>Digenea</taxon>
        <taxon>Plagiorchiida</taxon>
        <taxon>Echinostomata</taxon>
        <taxon>Echinostomatoidea</taxon>
        <taxon>Fasciolidae</taxon>
        <taxon>Fasciolopsis</taxon>
    </lineage>
</organism>
<dbReference type="OrthoDB" id="6268370at2759"/>
<evidence type="ECO:0000313" key="8">
    <source>
        <dbReference type="Proteomes" id="UP000728185"/>
    </source>
</evidence>
<keyword evidence="3 4" id="KW-0802">TPR repeat</keyword>
<gene>
    <name evidence="7" type="ORF">FBUS_04971</name>
</gene>
<feature type="repeat" description="TPR" evidence="4">
    <location>
        <begin position="145"/>
        <end position="178"/>
    </location>
</feature>
<comment type="caution">
    <text evidence="7">The sequence shown here is derived from an EMBL/GenBank/DDBJ whole genome shotgun (WGS) entry which is preliminary data.</text>
</comment>
<comment type="similarity">
    <text evidence="1">Belongs to the SGT family.</text>
</comment>
<evidence type="ECO:0000256" key="3">
    <source>
        <dbReference type="ARBA" id="ARBA00022803"/>
    </source>
</evidence>
<dbReference type="Proteomes" id="UP000728185">
    <property type="component" value="Unassembled WGS sequence"/>
</dbReference>
<sequence>MAVDRNVLLLYKSIAHFLRAEIESKKYSSEINESLEVAKQCLESAFGFTTDGVETIPDLLRLFGSTEVTPSAPEPSEKEKKEAEEFKIQDNRFEEAVSCYSKAIKLWPSNAVYYCNRAAAFSRIDRQDKAIEDCRTALRIDPKYSKAYGRMGVAYSNLGDYAKAAEAYRKGLELDPTNESCQQNLILAEERLKASGGVGGTGAQSGPGGLGGFDLGALLNNPMMQNMAYQLMRDPNTQNLMTRLFRDTFGSTGGPPESSGAPPPPESQTDAGNAPPPTAGGGRADPVVLDQFMRVTQQLGQQLRDGNPQLFDQLRQSFTGPCGPQGSQNTGGDGAHSQ</sequence>
<dbReference type="Pfam" id="PF13414">
    <property type="entry name" value="TPR_11"/>
    <property type="match status" value="1"/>
</dbReference>
<dbReference type="Gene3D" id="1.20.5.420">
    <property type="entry name" value="Immunoglobulin FC, subunit C"/>
    <property type="match status" value="1"/>
</dbReference>
<dbReference type="EMBL" id="LUCM01003283">
    <property type="protein sequence ID" value="KAA0196021.1"/>
    <property type="molecule type" value="Genomic_DNA"/>
</dbReference>
<dbReference type="PANTHER" id="PTHR45831:SF2">
    <property type="entry name" value="LD24721P"/>
    <property type="match status" value="1"/>
</dbReference>
<dbReference type="InterPro" id="IPR019734">
    <property type="entry name" value="TPR_rpt"/>
</dbReference>
<feature type="repeat" description="TPR" evidence="4">
    <location>
        <begin position="111"/>
        <end position="144"/>
    </location>
</feature>
<evidence type="ECO:0000256" key="1">
    <source>
        <dbReference type="ARBA" id="ARBA00008175"/>
    </source>
</evidence>
<accession>A0A8E0S436</accession>
<dbReference type="PROSITE" id="PS50293">
    <property type="entry name" value="TPR_REGION"/>
    <property type="match status" value="1"/>
</dbReference>
<feature type="region of interest" description="Disordered" evidence="5">
    <location>
        <begin position="246"/>
        <end position="338"/>
    </location>
</feature>
<feature type="compositionally biased region" description="Gly residues" evidence="5">
    <location>
        <begin position="329"/>
        <end position="338"/>
    </location>
</feature>
<dbReference type="GO" id="GO:0072380">
    <property type="term" value="C:TRC complex"/>
    <property type="evidence" value="ECO:0007669"/>
    <property type="project" value="TreeGrafter"/>
</dbReference>
<dbReference type="PANTHER" id="PTHR45831">
    <property type="entry name" value="LD24721P"/>
    <property type="match status" value="1"/>
</dbReference>
<dbReference type="AlphaFoldDB" id="A0A8E0S436"/>
<reference evidence="7" key="1">
    <citation type="submission" date="2019-05" db="EMBL/GenBank/DDBJ databases">
        <title>Annotation for the trematode Fasciolopsis buski.</title>
        <authorList>
            <person name="Choi Y.-J."/>
        </authorList>
    </citation>
    <scope>NUCLEOTIDE SEQUENCE</scope>
    <source>
        <strain evidence="7">HT</strain>
        <tissue evidence="7">Whole worm</tissue>
    </source>
</reference>
<evidence type="ECO:0000313" key="7">
    <source>
        <dbReference type="EMBL" id="KAA0196021.1"/>
    </source>
</evidence>
<dbReference type="Pfam" id="PF00515">
    <property type="entry name" value="TPR_1"/>
    <property type="match status" value="1"/>
</dbReference>
<dbReference type="GO" id="GO:0060090">
    <property type="term" value="F:molecular adaptor activity"/>
    <property type="evidence" value="ECO:0007669"/>
    <property type="project" value="TreeGrafter"/>
</dbReference>
<dbReference type="SUPFAM" id="SSF48452">
    <property type="entry name" value="TPR-like"/>
    <property type="match status" value="1"/>
</dbReference>
<keyword evidence="8" id="KW-1185">Reference proteome</keyword>
<dbReference type="InterPro" id="IPR047150">
    <property type="entry name" value="SGT"/>
</dbReference>
<dbReference type="Gene3D" id="1.25.40.10">
    <property type="entry name" value="Tetratricopeptide repeat domain"/>
    <property type="match status" value="1"/>
</dbReference>
<dbReference type="InterPro" id="IPR011990">
    <property type="entry name" value="TPR-like_helical_dom_sf"/>
</dbReference>
<dbReference type="GO" id="GO:0006620">
    <property type="term" value="P:post-translational protein targeting to endoplasmic reticulum membrane"/>
    <property type="evidence" value="ECO:0007669"/>
    <property type="project" value="TreeGrafter"/>
</dbReference>
<dbReference type="Pfam" id="PF16546">
    <property type="entry name" value="SGTA_dimer"/>
    <property type="match status" value="1"/>
</dbReference>